<dbReference type="eggNOG" id="COG0776">
    <property type="taxonomic scope" value="Bacteria"/>
</dbReference>
<dbReference type="AlphaFoldDB" id="A0A081CA24"/>
<evidence type="ECO:0000313" key="4">
    <source>
        <dbReference type="Proteomes" id="UP000030661"/>
    </source>
</evidence>
<dbReference type="GO" id="GO:0003677">
    <property type="term" value="F:DNA binding"/>
    <property type="evidence" value="ECO:0007669"/>
    <property type="project" value="UniProtKB-KW"/>
</dbReference>
<evidence type="ECO:0000256" key="2">
    <source>
        <dbReference type="RuleBase" id="RU003939"/>
    </source>
</evidence>
<dbReference type="STRING" id="1499967.U27_01329"/>
<dbReference type="CDD" id="cd13836">
    <property type="entry name" value="IHF_B"/>
    <property type="match status" value="1"/>
</dbReference>
<dbReference type="PANTHER" id="PTHR33175:SF5">
    <property type="entry name" value="INTEGRATION HOST FACTOR SUBUNIT BETA"/>
    <property type="match status" value="1"/>
</dbReference>
<dbReference type="InterPro" id="IPR020816">
    <property type="entry name" value="Histone-like_DNA-bd_CS"/>
</dbReference>
<accession>A0A081CA24</accession>
<dbReference type="Gene3D" id="4.10.520.10">
    <property type="entry name" value="IHF-like DNA-binding proteins"/>
    <property type="match status" value="1"/>
</dbReference>
<dbReference type="SMART" id="SM00411">
    <property type="entry name" value="BHL"/>
    <property type="match status" value="1"/>
</dbReference>
<dbReference type="InterPro" id="IPR000119">
    <property type="entry name" value="Hist_DNA-bd"/>
</dbReference>
<protein>
    <submittedName>
        <fullName evidence="3">Integration host factor, beta subunit, putative</fullName>
    </submittedName>
</protein>
<dbReference type="EMBL" id="DF820479">
    <property type="protein sequence ID" value="GAK61429.1"/>
    <property type="molecule type" value="Genomic_DNA"/>
</dbReference>
<sequence length="92" mass="10269">MTKADLVEQIADNVALSKKDSEVVVNAVFRCIIDALAEGDKVELRGFGSFRTRKRESRVGRNPKTGDRVDVPDKHVPFFKPGKNLKNLVNSE</sequence>
<keyword evidence="1" id="KW-0238">DNA-binding</keyword>
<dbReference type="PANTHER" id="PTHR33175">
    <property type="entry name" value="DNA-BINDING PROTEIN HU"/>
    <property type="match status" value="1"/>
</dbReference>
<dbReference type="PRINTS" id="PR01727">
    <property type="entry name" value="DNABINDINGHU"/>
</dbReference>
<evidence type="ECO:0000313" key="3">
    <source>
        <dbReference type="EMBL" id="GAK61429.1"/>
    </source>
</evidence>
<keyword evidence="4" id="KW-1185">Reference proteome</keyword>
<organism evidence="3">
    <name type="scientific">Vecturithrix granuli</name>
    <dbReference type="NCBI Taxonomy" id="1499967"/>
    <lineage>
        <taxon>Bacteria</taxon>
        <taxon>Candidatus Moduliflexota</taxon>
        <taxon>Candidatus Vecturitrichia</taxon>
        <taxon>Candidatus Vecturitrichales</taxon>
        <taxon>Candidatus Vecturitrichaceae</taxon>
        <taxon>Candidatus Vecturithrix</taxon>
    </lineage>
</organism>
<comment type="similarity">
    <text evidence="2">Belongs to the bacterial histone-like protein family.</text>
</comment>
<gene>
    <name evidence="3" type="ORF">U27_01329</name>
</gene>
<dbReference type="GO" id="GO:0030527">
    <property type="term" value="F:structural constituent of chromatin"/>
    <property type="evidence" value="ECO:0007669"/>
    <property type="project" value="InterPro"/>
</dbReference>
<dbReference type="HOGENOM" id="CLU_105066_2_2_0"/>
<evidence type="ECO:0000256" key="1">
    <source>
        <dbReference type="ARBA" id="ARBA00023125"/>
    </source>
</evidence>
<dbReference type="Pfam" id="PF00216">
    <property type="entry name" value="Bac_DNA_binding"/>
    <property type="match status" value="1"/>
</dbReference>
<dbReference type="Proteomes" id="UP000030661">
    <property type="component" value="Unassembled WGS sequence"/>
</dbReference>
<dbReference type="InterPro" id="IPR010992">
    <property type="entry name" value="IHF-like_DNA-bd_dom_sf"/>
</dbReference>
<dbReference type="GO" id="GO:0005829">
    <property type="term" value="C:cytosol"/>
    <property type="evidence" value="ECO:0007669"/>
    <property type="project" value="TreeGrafter"/>
</dbReference>
<dbReference type="SUPFAM" id="SSF47729">
    <property type="entry name" value="IHF-like DNA-binding proteins"/>
    <property type="match status" value="1"/>
</dbReference>
<dbReference type="PROSITE" id="PS00045">
    <property type="entry name" value="HISTONE_LIKE"/>
    <property type="match status" value="1"/>
</dbReference>
<dbReference type="NCBIfam" id="NF001222">
    <property type="entry name" value="PRK00199.1"/>
    <property type="match status" value="1"/>
</dbReference>
<name>A0A081CA24_VECG1</name>
<reference evidence="3" key="1">
    <citation type="journal article" date="2015" name="PeerJ">
        <title>First genomic representation of candidate bacterial phylum KSB3 points to enhanced environmental sensing as a trigger of wastewater bulking.</title>
        <authorList>
            <person name="Sekiguchi Y."/>
            <person name="Ohashi A."/>
            <person name="Parks D.H."/>
            <person name="Yamauchi T."/>
            <person name="Tyson G.W."/>
            <person name="Hugenholtz P."/>
        </authorList>
    </citation>
    <scope>NUCLEOTIDE SEQUENCE [LARGE SCALE GENOMIC DNA]</scope>
</reference>
<proteinExistence type="inferred from homology"/>